<evidence type="ECO:0008006" key="2">
    <source>
        <dbReference type="Google" id="ProtNLM"/>
    </source>
</evidence>
<comment type="caution">
    <text evidence="1">The sequence shown here is derived from an EMBL/GenBank/DDBJ whole genome shotgun (WGS) entry which is preliminary data.</text>
</comment>
<dbReference type="InterPro" id="IPR005335">
    <property type="entry name" value="Terminase_ssu"/>
</dbReference>
<dbReference type="GO" id="GO:0051276">
    <property type="term" value="P:chromosome organization"/>
    <property type="evidence" value="ECO:0007669"/>
    <property type="project" value="InterPro"/>
</dbReference>
<dbReference type="AlphaFoldDB" id="A0A0F8YFR7"/>
<gene>
    <name evidence="1" type="ORF">LCGC14_2824480</name>
</gene>
<protein>
    <recommendedName>
        <fullName evidence="2">Terminase small subunit</fullName>
    </recommendedName>
</protein>
<organism evidence="1">
    <name type="scientific">marine sediment metagenome</name>
    <dbReference type="NCBI Taxonomy" id="412755"/>
    <lineage>
        <taxon>unclassified sequences</taxon>
        <taxon>metagenomes</taxon>
        <taxon>ecological metagenomes</taxon>
    </lineage>
</organism>
<sequence length="184" mass="20900">MGKLDKAPGSPKGHRKLAFKHRIALNAFLSGMTQKDAMVEADFSTKTPPSQVFGRDDVKHEIARRREEVAEKYDISQEWLVERLAKIADSNLTLARYKKVDFEGRLYWDFTGATQEELALIDELTVSIKMGVHTMKIGTPSRQAAIDSLARILGFNKDKLKLSGEVSLVERLQRGRDRVRDKEK</sequence>
<reference evidence="1" key="1">
    <citation type="journal article" date="2015" name="Nature">
        <title>Complex archaea that bridge the gap between prokaryotes and eukaryotes.</title>
        <authorList>
            <person name="Spang A."/>
            <person name="Saw J.H."/>
            <person name="Jorgensen S.L."/>
            <person name="Zaremba-Niedzwiedzka K."/>
            <person name="Martijn J."/>
            <person name="Lind A.E."/>
            <person name="van Eijk R."/>
            <person name="Schleper C."/>
            <person name="Guy L."/>
            <person name="Ettema T.J."/>
        </authorList>
    </citation>
    <scope>NUCLEOTIDE SEQUENCE</scope>
</reference>
<dbReference type="Pfam" id="PF03592">
    <property type="entry name" value="Terminase_2"/>
    <property type="match status" value="1"/>
</dbReference>
<proteinExistence type="predicted"/>
<evidence type="ECO:0000313" key="1">
    <source>
        <dbReference type="EMBL" id="KKK80338.1"/>
    </source>
</evidence>
<name>A0A0F8YFR7_9ZZZZ</name>
<accession>A0A0F8YFR7</accession>
<dbReference type="EMBL" id="LAZR01053626">
    <property type="protein sequence ID" value="KKK80338.1"/>
    <property type="molecule type" value="Genomic_DNA"/>
</dbReference>